<dbReference type="EMBL" id="JACDUU010000004">
    <property type="protein sequence ID" value="MBA2871660.1"/>
    <property type="molecule type" value="Genomic_DNA"/>
</dbReference>
<dbReference type="InterPro" id="IPR019606">
    <property type="entry name" value="GerMN"/>
</dbReference>
<evidence type="ECO:0000256" key="2">
    <source>
        <dbReference type="SAM" id="SignalP"/>
    </source>
</evidence>
<gene>
    <name evidence="4" type="ORF">HNQ85_001935</name>
</gene>
<feature type="region of interest" description="Disordered" evidence="1">
    <location>
        <begin position="48"/>
        <end position="67"/>
    </location>
</feature>
<feature type="compositionally biased region" description="Basic and acidic residues" evidence="1">
    <location>
        <begin position="54"/>
        <end position="67"/>
    </location>
</feature>
<reference evidence="4 5" key="1">
    <citation type="submission" date="2020-07" db="EMBL/GenBank/DDBJ databases">
        <title>Genomic Encyclopedia of Type Strains, Phase IV (KMG-IV): sequencing the most valuable type-strain genomes for metagenomic binning, comparative biology and taxonomic classification.</title>
        <authorList>
            <person name="Goeker M."/>
        </authorList>
    </citation>
    <scope>NUCLEOTIDE SEQUENCE [LARGE SCALE GENOMIC DNA]</scope>
    <source>
        <strain evidence="4 5">DSM 25220</strain>
    </source>
</reference>
<sequence length="360" mass="39634">MLNRRACKFAASFIVLTMLLSGCGLFGEDKAVKEIDPPQDVTYLEDGEAIQPSKEGEKQTSAKEGEKATATVKRELYLIDKNGFVVPQTLELPKTDAVAKQALEYLVEDGPVSEILPNGFRAVLPADTRVLGVKLEKDGTIIADFSPEFSNYRKEDEKKILQAITWTLTQFDKVKKVKIRINGHDQSVMPVNGTPIQDGVSREDGINIDTSGVVDITNTHPVTVYFLAQEDEQTYYVPVTRRVSNKEEDHVVAIVNELIKGPSYTSGLLSDFQADVKLLDKPKYENGKVTLNFNEGIYGSKEKNVISQHVLNSLVLSLTEQEGIESVAITVNGKANLVKEDGTSLAEPVTRPENVNTGSF</sequence>
<keyword evidence="2" id="KW-0732">Signal</keyword>
<proteinExistence type="predicted"/>
<feature type="domain" description="GerMN" evidence="3">
    <location>
        <begin position="251"/>
        <end position="340"/>
    </location>
</feature>
<evidence type="ECO:0000259" key="3">
    <source>
        <dbReference type="SMART" id="SM00909"/>
    </source>
</evidence>
<protein>
    <submittedName>
        <fullName evidence="4">Germination protein M</fullName>
    </submittedName>
</protein>
<feature type="domain" description="GerMN" evidence="3">
    <location>
        <begin position="99"/>
        <end position="190"/>
    </location>
</feature>
<evidence type="ECO:0000313" key="5">
    <source>
        <dbReference type="Proteomes" id="UP000580891"/>
    </source>
</evidence>
<feature type="chain" id="PRO_5038458916" evidence="2">
    <location>
        <begin position="27"/>
        <end position="360"/>
    </location>
</feature>
<keyword evidence="5" id="KW-1185">Reference proteome</keyword>
<comment type="caution">
    <text evidence="4">The sequence shown here is derived from an EMBL/GenBank/DDBJ whole genome shotgun (WGS) entry which is preliminary data.</text>
</comment>
<dbReference type="Proteomes" id="UP000580891">
    <property type="component" value="Unassembled WGS sequence"/>
</dbReference>
<organism evidence="4 5">
    <name type="scientific">[Anoxybacillus] calidus</name>
    <dbReference type="NCBI Taxonomy" id="575178"/>
    <lineage>
        <taxon>Bacteria</taxon>
        <taxon>Bacillati</taxon>
        <taxon>Bacillota</taxon>
        <taxon>Bacilli</taxon>
        <taxon>Bacillales</taxon>
        <taxon>Anoxybacillaceae</taxon>
        <taxon>Paranoxybacillus</taxon>
    </lineage>
</organism>
<evidence type="ECO:0000256" key="1">
    <source>
        <dbReference type="SAM" id="MobiDB-lite"/>
    </source>
</evidence>
<dbReference type="SMART" id="SM00909">
    <property type="entry name" value="Germane"/>
    <property type="match status" value="2"/>
</dbReference>
<dbReference type="RefSeq" id="WP_181537490.1">
    <property type="nucleotide sequence ID" value="NZ_JACDUU010000004.1"/>
</dbReference>
<accession>A0A7W0BVL0</accession>
<evidence type="ECO:0000313" key="4">
    <source>
        <dbReference type="EMBL" id="MBA2871660.1"/>
    </source>
</evidence>
<dbReference type="Pfam" id="PF10646">
    <property type="entry name" value="Germane"/>
    <property type="match status" value="2"/>
</dbReference>
<name>A0A7W0BVL0_9BACL</name>
<dbReference type="AlphaFoldDB" id="A0A7W0BVL0"/>
<dbReference type="PROSITE" id="PS51257">
    <property type="entry name" value="PROKAR_LIPOPROTEIN"/>
    <property type="match status" value="1"/>
</dbReference>
<feature type="signal peptide" evidence="2">
    <location>
        <begin position="1"/>
        <end position="26"/>
    </location>
</feature>